<dbReference type="Pfam" id="PF00702">
    <property type="entry name" value="Hydrolase"/>
    <property type="match status" value="1"/>
</dbReference>
<organism evidence="1 2">
    <name type="scientific">Paludibacterium purpuratum</name>
    <dbReference type="NCBI Taxonomy" id="1144873"/>
    <lineage>
        <taxon>Bacteria</taxon>
        <taxon>Pseudomonadati</taxon>
        <taxon>Pseudomonadota</taxon>
        <taxon>Betaproteobacteria</taxon>
        <taxon>Neisseriales</taxon>
        <taxon>Chromobacteriaceae</taxon>
        <taxon>Paludibacterium</taxon>
    </lineage>
</organism>
<dbReference type="PANTHER" id="PTHR43481">
    <property type="entry name" value="FRUCTOSE-1-PHOSPHATE PHOSPHATASE"/>
    <property type="match status" value="1"/>
</dbReference>
<dbReference type="SFLD" id="SFLDG01129">
    <property type="entry name" value="C1.5:_HAD__Beta-PGM__Phosphata"/>
    <property type="match status" value="1"/>
</dbReference>
<dbReference type="Proteomes" id="UP000295611">
    <property type="component" value="Unassembled WGS sequence"/>
</dbReference>
<sequence length="237" mass="25175">MQWPIEMSLNARALLFDMDGTLVDSTAVVEKIWRRFAQRHGIDVDQLLANIHGRKTEDSVAAFAPPGLDVAAEAARLTAEEVADTEGVVEIAGASALLSSLPPERWALVTSAPRALAEARLAAAGLPLPAVLISGEDVTRGKPDPQGYLAAARRLGVDPADCVVFEDAPVGLQAGHAAGMQVVALATTLPTEALGQEYWLYDYRSLRIDAEHSRLRLDVGLDQARSPASATHPGQSI</sequence>
<dbReference type="GO" id="GO:0050308">
    <property type="term" value="F:sugar-phosphatase activity"/>
    <property type="evidence" value="ECO:0007669"/>
    <property type="project" value="TreeGrafter"/>
</dbReference>
<dbReference type="InterPro" id="IPR006439">
    <property type="entry name" value="HAD-SF_hydro_IA"/>
</dbReference>
<comment type="caution">
    <text evidence="1">The sequence shown here is derived from an EMBL/GenBank/DDBJ whole genome shotgun (WGS) entry which is preliminary data.</text>
</comment>
<dbReference type="CDD" id="cd07527">
    <property type="entry name" value="HAD_ScGPP-like"/>
    <property type="match status" value="1"/>
</dbReference>
<dbReference type="Gene3D" id="3.40.50.1000">
    <property type="entry name" value="HAD superfamily/HAD-like"/>
    <property type="match status" value="1"/>
</dbReference>
<accession>A0A4R7B8X3</accession>
<dbReference type="SFLD" id="SFLDS00003">
    <property type="entry name" value="Haloacid_Dehalogenase"/>
    <property type="match status" value="1"/>
</dbReference>
<dbReference type="InterPro" id="IPR051806">
    <property type="entry name" value="HAD-like_SPP"/>
</dbReference>
<dbReference type="NCBIfam" id="TIGR01509">
    <property type="entry name" value="HAD-SF-IA-v3"/>
    <property type="match status" value="1"/>
</dbReference>
<reference evidence="1 2" key="1">
    <citation type="submission" date="2019-03" db="EMBL/GenBank/DDBJ databases">
        <title>Genomic Encyclopedia of Type Strains, Phase III (KMG-III): the genomes of soil and plant-associated and newly described type strains.</title>
        <authorList>
            <person name="Whitman W."/>
        </authorList>
    </citation>
    <scope>NUCLEOTIDE SEQUENCE [LARGE SCALE GENOMIC DNA]</scope>
    <source>
        <strain evidence="1 2">CECT 8976</strain>
    </source>
</reference>
<dbReference type="InterPro" id="IPR036412">
    <property type="entry name" value="HAD-like_sf"/>
</dbReference>
<evidence type="ECO:0000313" key="2">
    <source>
        <dbReference type="Proteomes" id="UP000295611"/>
    </source>
</evidence>
<dbReference type="InterPro" id="IPR023214">
    <property type="entry name" value="HAD_sf"/>
</dbReference>
<dbReference type="Gene3D" id="1.10.150.240">
    <property type="entry name" value="Putative phosphatase, domain 2"/>
    <property type="match status" value="1"/>
</dbReference>
<keyword evidence="2" id="KW-1185">Reference proteome</keyword>
<gene>
    <name evidence="1" type="ORF">DFP86_10570</name>
</gene>
<name>A0A4R7B8X3_9NEIS</name>
<proteinExistence type="predicted"/>
<dbReference type="SFLD" id="SFLDG01135">
    <property type="entry name" value="C1.5.6:_HAD__Beta-PGM__Phospha"/>
    <property type="match status" value="1"/>
</dbReference>
<evidence type="ECO:0000313" key="1">
    <source>
        <dbReference type="EMBL" id="TDR80215.1"/>
    </source>
</evidence>
<protein>
    <submittedName>
        <fullName evidence="1">Sugar-phosphatase</fullName>
    </submittedName>
</protein>
<dbReference type="EMBL" id="SNZP01000005">
    <property type="protein sequence ID" value="TDR80215.1"/>
    <property type="molecule type" value="Genomic_DNA"/>
</dbReference>
<dbReference type="SUPFAM" id="SSF56784">
    <property type="entry name" value="HAD-like"/>
    <property type="match status" value="1"/>
</dbReference>
<dbReference type="PANTHER" id="PTHR43481:SF4">
    <property type="entry name" value="GLYCEROL-1-PHOSPHATE PHOSPHOHYDROLASE 1-RELATED"/>
    <property type="match status" value="1"/>
</dbReference>
<dbReference type="AlphaFoldDB" id="A0A4R7B8X3"/>
<dbReference type="RefSeq" id="WP_243729333.1">
    <property type="nucleotide sequence ID" value="NZ_SNZP01000005.1"/>
</dbReference>
<dbReference type="InterPro" id="IPR023198">
    <property type="entry name" value="PGP-like_dom2"/>
</dbReference>